<feature type="region of interest" description="Disordered" evidence="13">
    <location>
        <begin position="1"/>
        <end position="33"/>
    </location>
</feature>
<dbReference type="InterPro" id="IPR014012">
    <property type="entry name" value="HSA_dom"/>
</dbReference>
<dbReference type="InterPro" id="IPR049730">
    <property type="entry name" value="SNF2/RAD54-like_C"/>
</dbReference>
<evidence type="ECO:0000256" key="7">
    <source>
        <dbReference type="ARBA" id="ARBA00022840"/>
    </source>
</evidence>
<dbReference type="PROSITE" id="PS51192">
    <property type="entry name" value="HELICASE_ATP_BIND_1"/>
    <property type="match status" value="1"/>
</dbReference>
<evidence type="ECO:0000256" key="3">
    <source>
        <dbReference type="ARBA" id="ARBA00012551"/>
    </source>
</evidence>
<keyword evidence="12" id="KW-0175">Coiled coil</keyword>
<dbReference type="CDD" id="cd18003">
    <property type="entry name" value="DEXQc_SRCAP"/>
    <property type="match status" value="1"/>
</dbReference>
<dbReference type="FunFam" id="1.20.120.850:FF:000006">
    <property type="entry name" value="Protein PHOTOPERIOD-INDEPENDENT EARLY FLOWERING 1"/>
    <property type="match status" value="1"/>
</dbReference>
<dbReference type="InterPro" id="IPR027417">
    <property type="entry name" value="P-loop_NTPase"/>
</dbReference>
<keyword evidence="9" id="KW-0238">DNA-binding</keyword>
<comment type="subcellular location">
    <subcellularLocation>
        <location evidence="1">Nucleus</location>
    </subcellularLocation>
</comment>
<dbReference type="Proteomes" id="UP000516437">
    <property type="component" value="Chromosome 1"/>
</dbReference>
<dbReference type="GO" id="GO:0042393">
    <property type="term" value="F:histone binding"/>
    <property type="evidence" value="ECO:0007669"/>
    <property type="project" value="TreeGrafter"/>
</dbReference>
<dbReference type="SMART" id="SM00490">
    <property type="entry name" value="HELICc"/>
    <property type="match status" value="1"/>
</dbReference>
<feature type="compositionally biased region" description="Acidic residues" evidence="13">
    <location>
        <begin position="407"/>
        <end position="419"/>
    </location>
</feature>
<keyword evidence="10" id="KW-0539">Nucleus</keyword>
<dbReference type="GO" id="GO:0016887">
    <property type="term" value="F:ATP hydrolysis activity"/>
    <property type="evidence" value="ECO:0007669"/>
    <property type="project" value="TreeGrafter"/>
</dbReference>
<dbReference type="SMART" id="SM00487">
    <property type="entry name" value="DEXDc"/>
    <property type="match status" value="1"/>
</dbReference>
<organism evidence="18 19">
    <name type="scientific">Morella rubra</name>
    <name type="common">Chinese bayberry</name>
    <dbReference type="NCBI Taxonomy" id="262757"/>
    <lineage>
        <taxon>Eukaryota</taxon>
        <taxon>Viridiplantae</taxon>
        <taxon>Streptophyta</taxon>
        <taxon>Embryophyta</taxon>
        <taxon>Tracheophyta</taxon>
        <taxon>Spermatophyta</taxon>
        <taxon>Magnoliopsida</taxon>
        <taxon>eudicotyledons</taxon>
        <taxon>Gunneridae</taxon>
        <taxon>Pentapetalae</taxon>
        <taxon>rosids</taxon>
        <taxon>fabids</taxon>
        <taxon>Fagales</taxon>
        <taxon>Myricaceae</taxon>
        <taxon>Morella</taxon>
    </lineage>
</organism>
<dbReference type="InterPro" id="IPR001005">
    <property type="entry name" value="SANT/Myb"/>
</dbReference>
<dbReference type="EMBL" id="RXIC02000019">
    <property type="protein sequence ID" value="KAB1226693.1"/>
    <property type="molecule type" value="Genomic_DNA"/>
</dbReference>
<evidence type="ECO:0000256" key="2">
    <source>
        <dbReference type="ARBA" id="ARBA00009220"/>
    </source>
</evidence>
<dbReference type="Pfam" id="PF00271">
    <property type="entry name" value="Helicase_C"/>
    <property type="match status" value="1"/>
</dbReference>
<comment type="caution">
    <text evidence="18">The sequence shown here is derived from an EMBL/GenBank/DDBJ whole genome shotgun (WGS) entry which is preliminary data.</text>
</comment>
<accession>A0A6A1WPU4</accession>
<keyword evidence="5" id="KW-0378">Hydrolase</keyword>
<dbReference type="GO" id="GO:0000812">
    <property type="term" value="C:Swr1 complex"/>
    <property type="evidence" value="ECO:0007669"/>
    <property type="project" value="TreeGrafter"/>
</dbReference>
<keyword evidence="7" id="KW-0067">ATP-binding</keyword>
<comment type="catalytic activity">
    <reaction evidence="11">
        <text>ATP + H2O = ADP + phosphate + H(+)</text>
        <dbReference type="Rhea" id="RHEA:13065"/>
        <dbReference type="ChEBI" id="CHEBI:15377"/>
        <dbReference type="ChEBI" id="CHEBI:15378"/>
        <dbReference type="ChEBI" id="CHEBI:30616"/>
        <dbReference type="ChEBI" id="CHEBI:43474"/>
        <dbReference type="ChEBI" id="CHEBI:456216"/>
        <dbReference type="EC" id="3.6.4.12"/>
    </reaction>
</comment>
<dbReference type="CDD" id="cd18793">
    <property type="entry name" value="SF2_C_SNF"/>
    <property type="match status" value="1"/>
</dbReference>
<dbReference type="PROSITE" id="PS51204">
    <property type="entry name" value="HSA"/>
    <property type="match status" value="1"/>
</dbReference>
<feature type="region of interest" description="Disordered" evidence="13">
    <location>
        <begin position="285"/>
        <end position="334"/>
    </location>
</feature>
<feature type="region of interest" description="Disordered" evidence="13">
    <location>
        <begin position="167"/>
        <end position="201"/>
    </location>
</feature>
<dbReference type="InterPro" id="IPR050520">
    <property type="entry name" value="INO80/SWR1_helicase"/>
</dbReference>
<evidence type="ECO:0000313" key="18">
    <source>
        <dbReference type="EMBL" id="KAB1226693.1"/>
    </source>
</evidence>
<feature type="compositionally biased region" description="Basic residues" evidence="13">
    <location>
        <begin position="1537"/>
        <end position="1551"/>
    </location>
</feature>
<feature type="coiled-coil region" evidence="12">
    <location>
        <begin position="1451"/>
        <end position="1478"/>
    </location>
</feature>
<feature type="domain" description="HSA" evidence="17">
    <location>
        <begin position="22"/>
        <end position="94"/>
    </location>
</feature>
<keyword evidence="4" id="KW-0547">Nucleotide-binding</keyword>
<dbReference type="InterPro" id="IPR038718">
    <property type="entry name" value="SNF2-like_sf"/>
</dbReference>
<dbReference type="FunFam" id="3.40.50.10810:FF:000005">
    <property type="entry name" value="Photoperiod-independent early flowering 1"/>
    <property type="match status" value="1"/>
</dbReference>
<feature type="compositionally biased region" description="Basic and acidic residues" evidence="13">
    <location>
        <begin position="285"/>
        <end position="301"/>
    </location>
</feature>
<feature type="compositionally biased region" description="Basic and acidic residues" evidence="13">
    <location>
        <begin position="8"/>
        <end position="33"/>
    </location>
</feature>
<evidence type="ECO:0000256" key="10">
    <source>
        <dbReference type="ARBA" id="ARBA00023242"/>
    </source>
</evidence>
<evidence type="ECO:0000256" key="5">
    <source>
        <dbReference type="ARBA" id="ARBA00022801"/>
    </source>
</evidence>
<feature type="compositionally biased region" description="Acidic residues" evidence="13">
    <location>
        <begin position="182"/>
        <end position="201"/>
    </location>
</feature>
<dbReference type="PANTHER" id="PTHR45685:SF1">
    <property type="entry name" value="HELICASE SRCAP"/>
    <property type="match status" value="1"/>
</dbReference>
<dbReference type="EC" id="3.6.4.12" evidence="3"/>
<dbReference type="GO" id="GO:0003677">
    <property type="term" value="F:DNA binding"/>
    <property type="evidence" value="ECO:0007669"/>
    <property type="project" value="UniProtKB-KW"/>
</dbReference>
<dbReference type="Pfam" id="PF07529">
    <property type="entry name" value="HSA"/>
    <property type="match status" value="1"/>
</dbReference>
<dbReference type="InterPro" id="IPR001650">
    <property type="entry name" value="Helicase_C-like"/>
</dbReference>
<sequence length="2108" mass="239753">MASKGPRCKLDHETRAKRQKVLEAPKEPRRPKTHWDHVLEEMVWLSKDFESERKWKLAQAKRVALRASKGMLDQATRGEKKMKEEEQRLRKVALNISKDVLYKHQMELDEKKKKALDKQLEFLLGQTERYSTMLAENLVENYKPVQQFATQDQPSIKYKEVDQNDVKESPAFNFESQSNTADMDDDYDIRSEDDTEDDEHTIEEDEALITEQERLEELAALHDEVDLPLEELLKRYAMEKGPPNMLEALARLQEFSDCGALELASHYCFYSVLHVMCYIVTGESSQEKGEDGAEPLSRESTPETSTPEMDGDGDEPMPTGEDDGKGKGNDLSAVNAIDTSNSVIATGRRSVESNGDLFVSKSRTLEIETCQANDPLKIAGKSAKDHGIYDFSDEQGDGDFVLAAGEEKDDETTLSEEEELAKGDSSNPMDEIALLQKESEIPIEELFARYKKDFDENEVTDDESDYASALSDNLMDSPAHEETQLKQRVISMDEDFETGDCEPVLCSPAEEQESGALEKAEGRESENRIADAAAAARSAQPTGNTFSTTKVRTKFPFLLKHPLREYQHIGLDWLVTMYEKRLNGILADEMGLGKTIMTIALLAHLACEKGIWGPHLIVVPTSVMLNWETEFLKWCPAFKILTYFGSAKERKYKRQGWLKPNFFHVCITTYRLVIQDSKVFKRKKWKYLILDEAHLIKNWKSQRWQTLLNFNSKRRILLTGTPLQNDLMELWSLMHFLMPHIFQSHQEFKDWFSNPISGMVEGQEKVNKEVVDRLHNVLRPFILRRLKRDVEKQLPMKVEHVIYCRLSKRQRNLYEDFIASSETQATLANANFFGMISVIMQLRKVCNHPDLFEGRPIVSSFDMGGIDIQLSSSICSILSPGPFSDVDLRGLGFLFTHLDFSMTSWESDAVGAIATPSCLIKERTHLYNLEEIGSGFKHRKRLNGTNIFEEIHKAIMEERLREAKERAAAIAWWNSLRCEKKPIYSTTLRKTVTIEHPVYDVHRLKANPLCYLYSSKLADIVLSPVERFQRMLDLVESFMFAIPAARAPLPVFWCSKSGTSEFLHPTYKQKCSETLSPFLSPIRPAIVRRQVYFPDRRLIQFDCGKLQELSILLRKLKSEGHRALIFTQMTKMLDILEAFINLYGYTYMRLDGSTQPEERQTLMQRFNTNPKIFLFILSTRSGGVGINLVGADTVIFYDSDWNPAMDQQAQDRCHRIGQTREVHIYRLISESTIEENILKKANQKRALDDLVIQSGGYNTEFFKKLDPMELFSGHRSLTIKNLQKENNNNNNNGNEASVSNADVEAALKYVEDEADYMALKKVEEEEAVDNQEFTEEAIGRLEEDDFVNEDDLKVDEPVDQGSLITTSNKETGMILNGSSRNEERAPAFAGKEDDVDMLADVKQMAEAAAAAGQAISSLENELRPIDRYAIRFLELWDPIIDKAAVDSQVRFEEREWELDRLERYKEEMEAEIDEDEEPLVYERWDADFATEAYRQEVEALAQHQLMEELECAAKEREDADDNCDSMQNEMPSDPKPKSKKKPKKAKFKSLKKGSLASESKCVKEELSGEPMSDEITCHEVDTSSEIGSPLSCVQKKRRKADSTLDVDEGKTLKKKSKKLKKPTTERCSVDLDFCMQHGEPVYSKPCESVVDTEQKPASRSRMGGKISITTMPVKRVLMIKPEKLKKANIWSRECIPSPDFWLSQEDAILCAVVHEYGPHWSLVSETLYGMTAGGYYRGRYRHPVHCCERFRELIQRYVLSAPDNPNTEKISNTVSGKALLKVTEENMRMLLDVAAELPDRELLLQKHFTALLSSVWRVTSRVDRRPSLPSSRNGLYFGGRFFSSSVSHISQNSLREPVEKMKFTNLAQNSKMLVAALHDAYYRRQDERVSLPNQGDDVSAITEQMEITLEFQKETGDSMVLLPFVINLCISAEDPPYVSKATGEGHHLKASPTMAEDRFRASARACVEDSLGWASSVFPTNEVKARSVSKLPSLGKHKLSISDSMKPSKAKFKKSSMEHSEIPHLISEPLLEPLPAAALSDPFIRFDGSQPIILDVGIDDVGSNLSSVMDKELSMGMESLEAVPHHYVSGLISGLDDCPLLPEYTDID</sequence>
<feature type="region of interest" description="Disordered" evidence="13">
    <location>
        <begin position="1516"/>
        <end position="1552"/>
    </location>
</feature>
<evidence type="ECO:0000259" key="17">
    <source>
        <dbReference type="PROSITE" id="PS51204"/>
    </source>
</evidence>
<keyword evidence="19" id="KW-1185">Reference proteome</keyword>
<evidence type="ECO:0000256" key="6">
    <source>
        <dbReference type="ARBA" id="ARBA00022806"/>
    </source>
</evidence>
<dbReference type="Gene3D" id="1.20.120.850">
    <property type="entry name" value="SWI2/SNF2 ATPases, N-terminal domain"/>
    <property type="match status" value="1"/>
</dbReference>
<evidence type="ECO:0000256" key="4">
    <source>
        <dbReference type="ARBA" id="ARBA00022741"/>
    </source>
</evidence>
<dbReference type="SUPFAM" id="SSF52540">
    <property type="entry name" value="P-loop containing nucleoside triphosphate hydrolases"/>
    <property type="match status" value="2"/>
</dbReference>
<feature type="domain" description="Helicase ATP-binding" evidence="15">
    <location>
        <begin position="575"/>
        <end position="740"/>
    </location>
</feature>
<dbReference type="Gene3D" id="3.40.50.300">
    <property type="entry name" value="P-loop containing nucleotide triphosphate hydrolases"/>
    <property type="match status" value="1"/>
</dbReference>
<evidence type="ECO:0000259" key="16">
    <source>
        <dbReference type="PROSITE" id="PS51194"/>
    </source>
</evidence>
<dbReference type="GO" id="GO:0005524">
    <property type="term" value="F:ATP binding"/>
    <property type="evidence" value="ECO:0007669"/>
    <property type="project" value="UniProtKB-KW"/>
</dbReference>
<evidence type="ECO:0000256" key="12">
    <source>
        <dbReference type="SAM" id="Coils"/>
    </source>
</evidence>
<evidence type="ECO:0000256" key="13">
    <source>
        <dbReference type="SAM" id="MobiDB-lite"/>
    </source>
</evidence>
<evidence type="ECO:0000256" key="11">
    <source>
        <dbReference type="ARBA" id="ARBA00047995"/>
    </source>
</evidence>
<feature type="domain" description="Myb-like" evidence="14">
    <location>
        <begin position="1701"/>
        <end position="1754"/>
    </location>
</feature>
<name>A0A6A1WPU4_9ROSI</name>
<evidence type="ECO:0000259" key="15">
    <source>
        <dbReference type="PROSITE" id="PS51192"/>
    </source>
</evidence>
<feature type="region of interest" description="Disordered" evidence="13">
    <location>
        <begin position="406"/>
        <end position="428"/>
    </location>
</feature>
<dbReference type="GO" id="GO:0006338">
    <property type="term" value="P:chromatin remodeling"/>
    <property type="evidence" value="ECO:0007669"/>
    <property type="project" value="TreeGrafter"/>
</dbReference>
<keyword evidence="8" id="KW-0156">Chromatin regulator</keyword>
<comment type="similarity">
    <text evidence="2">Belongs to the SNF2/RAD54 helicase family. SWR1 subfamily.</text>
</comment>
<dbReference type="InterPro" id="IPR014001">
    <property type="entry name" value="Helicase_ATP-bd"/>
</dbReference>
<protein>
    <recommendedName>
        <fullName evidence="3">DNA helicase</fullName>
        <ecNumber evidence="3">3.6.4.12</ecNumber>
    </recommendedName>
</protein>
<dbReference type="GO" id="GO:0003678">
    <property type="term" value="F:DNA helicase activity"/>
    <property type="evidence" value="ECO:0007669"/>
    <property type="project" value="UniProtKB-EC"/>
</dbReference>
<evidence type="ECO:0000256" key="9">
    <source>
        <dbReference type="ARBA" id="ARBA00023125"/>
    </source>
</evidence>
<reference evidence="18 19" key="1">
    <citation type="journal article" date="2019" name="Plant Biotechnol. J.">
        <title>The red bayberry genome and genetic basis of sex determination.</title>
        <authorList>
            <person name="Jia H.M."/>
            <person name="Jia H.J."/>
            <person name="Cai Q.L."/>
            <person name="Wang Y."/>
            <person name="Zhao H.B."/>
            <person name="Yang W.F."/>
            <person name="Wang G.Y."/>
            <person name="Li Y.H."/>
            <person name="Zhan D.L."/>
            <person name="Shen Y.T."/>
            <person name="Niu Q.F."/>
            <person name="Chang L."/>
            <person name="Qiu J."/>
            <person name="Zhao L."/>
            <person name="Xie H.B."/>
            <person name="Fu W.Y."/>
            <person name="Jin J."/>
            <person name="Li X.W."/>
            <person name="Jiao Y."/>
            <person name="Zhou C.C."/>
            <person name="Tu T."/>
            <person name="Chai C.Y."/>
            <person name="Gao J.L."/>
            <person name="Fan L.J."/>
            <person name="van de Weg E."/>
            <person name="Wang J.Y."/>
            <person name="Gao Z.S."/>
        </authorList>
    </citation>
    <scope>NUCLEOTIDE SEQUENCE [LARGE SCALE GENOMIC DNA]</scope>
    <source>
        <tissue evidence="18">Leaves</tissue>
    </source>
</reference>
<evidence type="ECO:0000313" key="19">
    <source>
        <dbReference type="Proteomes" id="UP000516437"/>
    </source>
</evidence>
<evidence type="ECO:0000256" key="1">
    <source>
        <dbReference type="ARBA" id="ARBA00004123"/>
    </source>
</evidence>
<dbReference type="Gene3D" id="3.40.50.10810">
    <property type="entry name" value="Tandem AAA-ATPase domain"/>
    <property type="match status" value="1"/>
</dbReference>
<dbReference type="OrthoDB" id="372624at2759"/>
<proteinExistence type="inferred from homology"/>
<dbReference type="SMART" id="SM00573">
    <property type="entry name" value="HSA"/>
    <property type="match status" value="1"/>
</dbReference>
<feature type="domain" description="Helicase C-terminal" evidence="16">
    <location>
        <begin position="1108"/>
        <end position="1258"/>
    </location>
</feature>
<dbReference type="FunFam" id="3.40.50.300:FF:000655">
    <property type="entry name" value="Protein PHOTOPERIOD-INDEPENDENT EARLY FLOWERING 1"/>
    <property type="match status" value="1"/>
</dbReference>
<evidence type="ECO:0000259" key="14">
    <source>
        <dbReference type="PROSITE" id="PS50090"/>
    </source>
</evidence>
<dbReference type="PROSITE" id="PS50090">
    <property type="entry name" value="MYB_LIKE"/>
    <property type="match status" value="1"/>
</dbReference>
<keyword evidence="6" id="KW-0347">Helicase</keyword>
<dbReference type="Pfam" id="PF00176">
    <property type="entry name" value="SNF2-rel_dom"/>
    <property type="match status" value="1"/>
</dbReference>
<dbReference type="InterPro" id="IPR000330">
    <property type="entry name" value="SNF2_N"/>
</dbReference>
<dbReference type="PROSITE" id="PS51194">
    <property type="entry name" value="HELICASE_CTER"/>
    <property type="match status" value="1"/>
</dbReference>
<gene>
    <name evidence="18" type="ORF">CJ030_MR1G008458</name>
</gene>
<dbReference type="PANTHER" id="PTHR45685">
    <property type="entry name" value="HELICASE SRCAP-RELATED"/>
    <property type="match status" value="1"/>
</dbReference>
<evidence type="ECO:0000256" key="8">
    <source>
        <dbReference type="ARBA" id="ARBA00022853"/>
    </source>
</evidence>